<protein>
    <recommendedName>
        <fullName evidence="2">Lipoprotein</fullName>
    </recommendedName>
</protein>
<dbReference type="EMBL" id="FLUL01000001">
    <property type="protein sequence ID" value="SBV92435.1"/>
    <property type="molecule type" value="Genomic_DNA"/>
</dbReference>
<evidence type="ECO:0000313" key="1">
    <source>
        <dbReference type="EMBL" id="SBV92435.1"/>
    </source>
</evidence>
<sequence>MKPILFMAISLILSLGATSCKKQQSSNQISENKDSITSAISDNAVQEIKILDPNNIIVKNEGKYPLEVKIFEDKLFNDRLKTITGSEYDAIIKNFNVETPIVSESGIYKFSGCKQHDCPSFQTIIYYDAKTDNINVIINKNDKVSSFSEKGKIDILETLSKK</sequence>
<dbReference type="RefSeq" id="WP_283687711.1">
    <property type="nucleotide sequence ID" value="NZ_CALESN010000024.1"/>
</dbReference>
<dbReference type="AlphaFoldDB" id="A0A212IZS1"/>
<reference evidence="1" key="1">
    <citation type="submission" date="2016-04" db="EMBL/GenBank/DDBJ databases">
        <authorList>
            <person name="Evans L.H."/>
            <person name="Alamgir A."/>
            <person name="Owens N."/>
            <person name="Weber N.D."/>
            <person name="Virtaneva K."/>
            <person name="Barbian K."/>
            <person name="Babar A."/>
            <person name="Rosenke K."/>
        </authorList>
    </citation>
    <scope>NUCLEOTIDE SEQUENCE</scope>
    <source>
        <strain evidence="1">86-2</strain>
    </source>
</reference>
<evidence type="ECO:0008006" key="2">
    <source>
        <dbReference type="Google" id="ProtNLM"/>
    </source>
</evidence>
<name>A0A212IZS1_9BACT</name>
<proteinExistence type="predicted"/>
<gene>
    <name evidence="1" type="ORF">KL86DYS2_10361</name>
</gene>
<dbReference type="PROSITE" id="PS51257">
    <property type="entry name" value="PROKAR_LIPOPROTEIN"/>
    <property type="match status" value="1"/>
</dbReference>
<accession>A0A212IZS1</accession>
<organism evidence="1">
    <name type="scientific">uncultured Dysgonomonas sp</name>
    <dbReference type="NCBI Taxonomy" id="206096"/>
    <lineage>
        <taxon>Bacteria</taxon>
        <taxon>Pseudomonadati</taxon>
        <taxon>Bacteroidota</taxon>
        <taxon>Bacteroidia</taxon>
        <taxon>Bacteroidales</taxon>
        <taxon>Dysgonomonadaceae</taxon>
        <taxon>Dysgonomonas</taxon>
        <taxon>environmental samples</taxon>
    </lineage>
</organism>